<dbReference type="OrthoDB" id="5802415at2759"/>
<reference evidence="2 3" key="2">
    <citation type="submission" date="2018-11" db="EMBL/GenBank/DDBJ databases">
        <authorList>
            <consortium name="Pathogen Informatics"/>
        </authorList>
    </citation>
    <scope>NUCLEOTIDE SEQUENCE [LARGE SCALE GENOMIC DNA]</scope>
</reference>
<keyword evidence="1" id="KW-0812">Transmembrane</keyword>
<organism evidence="4">
    <name type="scientific">Thelazia callipaeda</name>
    <name type="common">Oriental eyeworm</name>
    <name type="synonym">Parasitic nematode</name>
    <dbReference type="NCBI Taxonomy" id="103827"/>
    <lineage>
        <taxon>Eukaryota</taxon>
        <taxon>Metazoa</taxon>
        <taxon>Ecdysozoa</taxon>
        <taxon>Nematoda</taxon>
        <taxon>Chromadorea</taxon>
        <taxon>Rhabditida</taxon>
        <taxon>Spirurina</taxon>
        <taxon>Spiruromorpha</taxon>
        <taxon>Thelazioidea</taxon>
        <taxon>Thelaziidae</taxon>
        <taxon>Thelazia</taxon>
    </lineage>
</organism>
<dbReference type="OMA" id="WMTVGAM"/>
<gene>
    <name evidence="2" type="ORF">TCLT_LOCUS4444</name>
</gene>
<dbReference type="Proteomes" id="UP000276776">
    <property type="component" value="Unassembled WGS sequence"/>
</dbReference>
<evidence type="ECO:0000313" key="3">
    <source>
        <dbReference type="Proteomes" id="UP000276776"/>
    </source>
</evidence>
<keyword evidence="1" id="KW-1133">Transmembrane helix</keyword>
<evidence type="ECO:0000313" key="2">
    <source>
        <dbReference type="EMBL" id="VDN01558.1"/>
    </source>
</evidence>
<name>A0A0N5CVV5_THECL</name>
<reference evidence="4" key="1">
    <citation type="submission" date="2017-02" db="UniProtKB">
        <authorList>
            <consortium name="WormBaseParasite"/>
        </authorList>
    </citation>
    <scope>IDENTIFICATION</scope>
</reference>
<evidence type="ECO:0000313" key="4">
    <source>
        <dbReference type="WBParaSite" id="TCLT_0000445501-mRNA-1"/>
    </source>
</evidence>
<feature type="transmembrane region" description="Helical" evidence="1">
    <location>
        <begin position="228"/>
        <end position="250"/>
    </location>
</feature>
<feature type="transmembrane region" description="Helical" evidence="1">
    <location>
        <begin position="153"/>
        <end position="175"/>
    </location>
</feature>
<dbReference type="AlphaFoldDB" id="A0A0N5CVV5"/>
<sequence>MPSITALSPYYFKAFHLLKNETERSTNCTSGHYSVPSTCANSNHSGQLLFRLVLQFQTAYAQYVKLLTLFMIAVIHAVYMIPFLNIFAAIAANDVTDVTTNSASYRLRHLIETLTDYKKNMWMIVGSMCVSLSTSCFILMLNASSRKATYEIIVRGIDLLAFGTLPVFLFARFLLLSSIHEQLTVVFSEIRMKHNFEQLSTTLGCSFTSYKQVPLCTEVIENALFPAYIIKFLIVLAILTIVYILLAYFIEWCLKHWFPPRCSYAKRTPIYVPIVISS</sequence>
<proteinExistence type="predicted"/>
<protein>
    <submittedName>
        <fullName evidence="4">G-protein coupled receptors family 1 profile domain-containing protein</fullName>
    </submittedName>
</protein>
<keyword evidence="3" id="KW-1185">Reference proteome</keyword>
<keyword evidence="1" id="KW-0472">Membrane</keyword>
<dbReference type="EMBL" id="UYYF01004289">
    <property type="protein sequence ID" value="VDN01558.1"/>
    <property type="molecule type" value="Genomic_DNA"/>
</dbReference>
<feature type="transmembrane region" description="Helical" evidence="1">
    <location>
        <begin position="66"/>
        <end position="92"/>
    </location>
</feature>
<accession>A0A0N5CVV5</accession>
<feature type="transmembrane region" description="Helical" evidence="1">
    <location>
        <begin position="121"/>
        <end position="141"/>
    </location>
</feature>
<evidence type="ECO:0000256" key="1">
    <source>
        <dbReference type="SAM" id="Phobius"/>
    </source>
</evidence>
<dbReference type="WBParaSite" id="TCLT_0000445501-mRNA-1">
    <property type="protein sequence ID" value="TCLT_0000445501-mRNA-1"/>
    <property type="gene ID" value="TCLT_0000445501"/>
</dbReference>